<dbReference type="EMBL" id="CM001224">
    <property type="protein sequence ID" value="KEH19776.1"/>
    <property type="molecule type" value="Genomic_DNA"/>
</dbReference>
<organism evidence="1 3">
    <name type="scientific">Medicago truncatula</name>
    <name type="common">Barrel medic</name>
    <name type="synonym">Medicago tribuloides</name>
    <dbReference type="NCBI Taxonomy" id="3880"/>
    <lineage>
        <taxon>Eukaryota</taxon>
        <taxon>Viridiplantae</taxon>
        <taxon>Streptophyta</taxon>
        <taxon>Embryophyta</taxon>
        <taxon>Tracheophyta</taxon>
        <taxon>Spermatophyta</taxon>
        <taxon>Magnoliopsida</taxon>
        <taxon>eudicotyledons</taxon>
        <taxon>Gunneridae</taxon>
        <taxon>Pentapetalae</taxon>
        <taxon>rosids</taxon>
        <taxon>fabids</taxon>
        <taxon>Fabales</taxon>
        <taxon>Fabaceae</taxon>
        <taxon>Papilionoideae</taxon>
        <taxon>50 kb inversion clade</taxon>
        <taxon>NPAAA clade</taxon>
        <taxon>Hologalegina</taxon>
        <taxon>IRL clade</taxon>
        <taxon>Trifolieae</taxon>
        <taxon>Medicago</taxon>
    </lineage>
</organism>
<evidence type="ECO:0000313" key="1">
    <source>
        <dbReference type="EMBL" id="KEH19776.1"/>
    </source>
</evidence>
<gene>
    <name evidence="1" type="ordered locus">MTR_8g468220</name>
</gene>
<proteinExistence type="predicted"/>
<dbReference type="Proteomes" id="UP000002051">
    <property type="component" value="Chromosome 8"/>
</dbReference>
<evidence type="ECO:0000313" key="2">
    <source>
        <dbReference type="EnsemblPlants" id="KEH19776"/>
    </source>
</evidence>
<evidence type="ECO:0000313" key="3">
    <source>
        <dbReference type="Proteomes" id="UP000002051"/>
    </source>
</evidence>
<reference evidence="1 3" key="1">
    <citation type="journal article" date="2011" name="Nature">
        <title>The Medicago genome provides insight into the evolution of rhizobial symbioses.</title>
        <authorList>
            <person name="Young N.D."/>
            <person name="Debelle F."/>
            <person name="Oldroyd G.E."/>
            <person name="Geurts R."/>
            <person name="Cannon S.B."/>
            <person name="Udvardi M.K."/>
            <person name="Benedito V.A."/>
            <person name="Mayer K.F."/>
            <person name="Gouzy J."/>
            <person name="Schoof H."/>
            <person name="Van de Peer Y."/>
            <person name="Proost S."/>
            <person name="Cook D.R."/>
            <person name="Meyers B.C."/>
            <person name="Spannagl M."/>
            <person name="Cheung F."/>
            <person name="De Mita S."/>
            <person name="Krishnakumar V."/>
            <person name="Gundlach H."/>
            <person name="Zhou S."/>
            <person name="Mudge J."/>
            <person name="Bharti A.K."/>
            <person name="Murray J.D."/>
            <person name="Naoumkina M.A."/>
            <person name="Rosen B."/>
            <person name="Silverstein K.A."/>
            <person name="Tang H."/>
            <person name="Rombauts S."/>
            <person name="Zhao P.X."/>
            <person name="Zhou P."/>
            <person name="Barbe V."/>
            <person name="Bardou P."/>
            <person name="Bechner M."/>
            <person name="Bellec A."/>
            <person name="Berger A."/>
            <person name="Berges H."/>
            <person name="Bidwell S."/>
            <person name="Bisseling T."/>
            <person name="Choisne N."/>
            <person name="Couloux A."/>
            <person name="Denny R."/>
            <person name="Deshpande S."/>
            <person name="Dai X."/>
            <person name="Doyle J.J."/>
            <person name="Dudez A.M."/>
            <person name="Farmer A.D."/>
            <person name="Fouteau S."/>
            <person name="Franken C."/>
            <person name="Gibelin C."/>
            <person name="Gish J."/>
            <person name="Goldstein S."/>
            <person name="Gonzalez A.J."/>
            <person name="Green P.J."/>
            <person name="Hallab A."/>
            <person name="Hartog M."/>
            <person name="Hua A."/>
            <person name="Humphray S.J."/>
            <person name="Jeong D.H."/>
            <person name="Jing Y."/>
            <person name="Jocker A."/>
            <person name="Kenton S.M."/>
            <person name="Kim D.J."/>
            <person name="Klee K."/>
            <person name="Lai H."/>
            <person name="Lang C."/>
            <person name="Lin S."/>
            <person name="Macmil S.L."/>
            <person name="Magdelenat G."/>
            <person name="Matthews L."/>
            <person name="McCorrison J."/>
            <person name="Monaghan E.L."/>
            <person name="Mun J.H."/>
            <person name="Najar F.Z."/>
            <person name="Nicholson C."/>
            <person name="Noirot C."/>
            <person name="O'Bleness M."/>
            <person name="Paule C.R."/>
            <person name="Poulain J."/>
            <person name="Prion F."/>
            <person name="Qin B."/>
            <person name="Qu C."/>
            <person name="Retzel E.F."/>
            <person name="Riddle C."/>
            <person name="Sallet E."/>
            <person name="Samain S."/>
            <person name="Samson N."/>
            <person name="Sanders I."/>
            <person name="Saurat O."/>
            <person name="Scarpelli C."/>
            <person name="Schiex T."/>
            <person name="Segurens B."/>
            <person name="Severin A.J."/>
            <person name="Sherrier D.J."/>
            <person name="Shi R."/>
            <person name="Sims S."/>
            <person name="Singer S.R."/>
            <person name="Sinharoy S."/>
            <person name="Sterck L."/>
            <person name="Viollet A."/>
            <person name="Wang B.B."/>
            <person name="Wang K."/>
            <person name="Wang M."/>
            <person name="Wang X."/>
            <person name="Warfsmann J."/>
            <person name="Weissenbach J."/>
            <person name="White D.D."/>
            <person name="White J.D."/>
            <person name="Wiley G.B."/>
            <person name="Wincker P."/>
            <person name="Xing Y."/>
            <person name="Yang L."/>
            <person name="Yao Z."/>
            <person name="Ying F."/>
            <person name="Zhai J."/>
            <person name="Zhou L."/>
            <person name="Zuber A."/>
            <person name="Denarie J."/>
            <person name="Dixon R.A."/>
            <person name="May G.D."/>
            <person name="Schwartz D.C."/>
            <person name="Rogers J."/>
            <person name="Quetier F."/>
            <person name="Town C.D."/>
            <person name="Roe B.A."/>
        </authorList>
    </citation>
    <scope>NUCLEOTIDE SEQUENCE [LARGE SCALE GENOMIC DNA]</scope>
    <source>
        <strain evidence="1">A17</strain>
        <strain evidence="2 3">cv. Jemalong A17</strain>
    </source>
</reference>
<reference evidence="2" key="3">
    <citation type="submission" date="2015-04" db="UniProtKB">
        <authorList>
            <consortium name="EnsemblPlants"/>
        </authorList>
    </citation>
    <scope>IDENTIFICATION</scope>
    <source>
        <strain evidence="2">cv. Jemalong A17</strain>
    </source>
</reference>
<dbReference type="EnsemblPlants" id="KEH19776">
    <property type="protein sequence ID" value="KEH19776"/>
    <property type="gene ID" value="MTR_8g468220"/>
</dbReference>
<keyword evidence="3" id="KW-1185">Reference proteome</keyword>
<dbReference type="HOGENOM" id="CLU_2444252_0_0_1"/>
<dbReference type="AlphaFoldDB" id="A0A072TRD8"/>
<accession>A0A072TRD8</accession>
<name>A0A072TRD8_MEDTR</name>
<protein>
    <submittedName>
        <fullName evidence="1 2">Uncharacterized protein</fullName>
    </submittedName>
</protein>
<sequence>MNYLLDLYICHKMYSNSGPICRKLAMTVPRSSGRNSGNVGCKWTYYMVGKRTNENSSGRVLSLYDAGFEFFFLLQSLRLALLGLLREYRY</sequence>
<reference evidence="1 3" key="2">
    <citation type="journal article" date="2014" name="BMC Genomics">
        <title>An improved genome release (version Mt4.0) for the model legume Medicago truncatula.</title>
        <authorList>
            <person name="Tang H."/>
            <person name="Krishnakumar V."/>
            <person name="Bidwell S."/>
            <person name="Rosen B."/>
            <person name="Chan A."/>
            <person name="Zhou S."/>
            <person name="Gentzbittel L."/>
            <person name="Childs K.L."/>
            <person name="Yandell M."/>
            <person name="Gundlach H."/>
            <person name="Mayer K.F."/>
            <person name="Schwartz D.C."/>
            <person name="Town C.D."/>
        </authorList>
    </citation>
    <scope>GENOME REANNOTATION</scope>
    <source>
        <strain evidence="1">A17</strain>
        <strain evidence="2 3">cv. Jemalong A17</strain>
    </source>
</reference>